<name>A0A6J4UN90_9BACT</name>
<proteinExistence type="predicted"/>
<reference evidence="1" key="1">
    <citation type="submission" date="2020-02" db="EMBL/GenBank/DDBJ databases">
        <authorList>
            <person name="Meier V. D."/>
        </authorList>
    </citation>
    <scope>NUCLEOTIDE SEQUENCE</scope>
    <source>
        <strain evidence="1">AVDCRST_MAG33</strain>
    </source>
</reference>
<organism evidence="1">
    <name type="scientific">uncultured Thermomicrobiales bacterium</name>
    <dbReference type="NCBI Taxonomy" id="1645740"/>
    <lineage>
        <taxon>Bacteria</taxon>
        <taxon>Pseudomonadati</taxon>
        <taxon>Thermomicrobiota</taxon>
        <taxon>Thermomicrobia</taxon>
        <taxon>Thermomicrobiales</taxon>
        <taxon>environmental samples</taxon>
    </lineage>
</organism>
<gene>
    <name evidence="1" type="ORF">AVDCRST_MAG33-1246</name>
</gene>
<accession>A0A6J4UN90</accession>
<protein>
    <submittedName>
        <fullName evidence="1">Uncharacterized protein</fullName>
    </submittedName>
</protein>
<dbReference type="EMBL" id="CADCWK010000122">
    <property type="protein sequence ID" value="CAA9555470.1"/>
    <property type="molecule type" value="Genomic_DNA"/>
</dbReference>
<dbReference type="AlphaFoldDB" id="A0A6J4UN90"/>
<evidence type="ECO:0000313" key="1">
    <source>
        <dbReference type="EMBL" id="CAA9555470.1"/>
    </source>
</evidence>
<sequence>MSTTGKYPVSDLEYSIVTTLSNLLQGIETLTKYEADAEQAGDSETAGVFRNILQSYHENATQLHRALGRVVNQS</sequence>